<sequence length="164" mass="17992">MSTNPTTNYPFDAIFDRMLGLSRQMDNAFSGRAFGTANATRPQLWLPPVDTYETEHAFVIEADLPGLHQENIDVHFEQGTLTLTGRRGPTLPAAEQGKLRVYSSERLSGAFSRSIRLPEYVDGEKIEATYSNGVLTVRVPKLAAALPRKISVAVNASDAKQIQG</sequence>
<proteinExistence type="inferred from homology"/>
<dbReference type="HOGENOM" id="CLU_046737_9_0_0"/>
<gene>
    <name evidence="4" type="ORF">J421_2388</name>
</gene>
<accession>W0RHW6</accession>
<reference evidence="4 5" key="1">
    <citation type="journal article" date="2014" name="Genome Announc.">
        <title>Genome Sequence and Methylome of Soil Bacterium Gemmatirosa kalamazoonensis KBS708T, a Member of the Rarely Cultivated Gemmatimonadetes Phylum.</title>
        <authorList>
            <person name="Debruyn J.M."/>
            <person name="Radosevich M."/>
            <person name="Wommack K.E."/>
            <person name="Polson S.W."/>
            <person name="Hauser L.J."/>
            <person name="Fawaz M.N."/>
            <person name="Korlach J."/>
            <person name="Tsai Y.C."/>
        </authorList>
    </citation>
    <scope>NUCLEOTIDE SEQUENCE [LARGE SCALE GENOMIC DNA]</scope>
    <source>
        <strain evidence="4 5">KBS708</strain>
    </source>
</reference>
<organism evidence="4 5">
    <name type="scientific">Gemmatirosa kalamazoonensis</name>
    <dbReference type="NCBI Taxonomy" id="861299"/>
    <lineage>
        <taxon>Bacteria</taxon>
        <taxon>Pseudomonadati</taxon>
        <taxon>Gemmatimonadota</taxon>
        <taxon>Gemmatimonadia</taxon>
        <taxon>Gemmatimonadales</taxon>
        <taxon>Gemmatimonadaceae</taxon>
        <taxon>Gemmatirosa</taxon>
    </lineage>
</organism>
<protein>
    <submittedName>
        <fullName evidence="4">Heat shock protein Hsp20</fullName>
    </submittedName>
</protein>
<dbReference type="AlphaFoldDB" id="W0RHW6"/>
<dbReference type="CDD" id="cd06464">
    <property type="entry name" value="ACD_sHsps-like"/>
    <property type="match status" value="1"/>
</dbReference>
<comment type="similarity">
    <text evidence="1 2">Belongs to the small heat shock protein (HSP20) family.</text>
</comment>
<dbReference type="KEGG" id="gba:J421_2388"/>
<feature type="domain" description="SHSP" evidence="3">
    <location>
        <begin position="40"/>
        <end position="157"/>
    </location>
</feature>
<dbReference type="InParanoid" id="W0RHW6"/>
<dbReference type="PANTHER" id="PTHR11527">
    <property type="entry name" value="HEAT-SHOCK PROTEIN 20 FAMILY MEMBER"/>
    <property type="match status" value="1"/>
</dbReference>
<dbReference type="EMBL" id="CP007128">
    <property type="protein sequence ID" value="AHG89925.1"/>
    <property type="molecule type" value="Genomic_DNA"/>
</dbReference>
<dbReference type="OrthoDB" id="5242916at2"/>
<dbReference type="InterPro" id="IPR031107">
    <property type="entry name" value="Small_HSP"/>
</dbReference>
<dbReference type="InterPro" id="IPR008978">
    <property type="entry name" value="HSP20-like_chaperone"/>
</dbReference>
<dbReference type="Gene3D" id="2.60.40.790">
    <property type="match status" value="1"/>
</dbReference>
<dbReference type="FunCoup" id="W0RHW6">
    <property type="interactions" value="14"/>
</dbReference>
<dbReference type="eggNOG" id="COG0071">
    <property type="taxonomic scope" value="Bacteria"/>
</dbReference>
<dbReference type="Pfam" id="PF00011">
    <property type="entry name" value="HSP20"/>
    <property type="match status" value="1"/>
</dbReference>
<evidence type="ECO:0000313" key="4">
    <source>
        <dbReference type="EMBL" id="AHG89925.1"/>
    </source>
</evidence>
<evidence type="ECO:0000256" key="2">
    <source>
        <dbReference type="RuleBase" id="RU003616"/>
    </source>
</evidence>
<dbReference type="RefSeq" id="WP_025411402.1">
    <property type="nucleotide sequence ID" value="NZ_CP007128.1"/>
</dbReference>
<keyword evidence="4" id="KW-0346">Stress response</keyword>
<keyword evidence="5" id="KW-1185">Reference proteome</keyword>
<dbReference type="Proteomes" id="UP000019151">
    <property type="component" value="Chromosome"/>
</dbReference>
<evidence type="ECO:0000259" key="3">
    <source>
        <dbReference type="PROSITE" id="PS01031"/>
    </source>
</evidence>
<evidence type="ECO:0000313" key="5">
    <source>
        <dbReference type="Proteomes" id="UP000019151"/>
    </source>
</evidence>
<dbReference type="InterPro" id="IPR002068">
    <property type="entry name" value="A-crystallin/Hsp20_dom"/>
</dbReference>
<name>W0RHW6_9BACT</name>
<dbReference type="PROSITE" id="PS01031">
    <property type="entry name" value="SHSP"/>
    <property type="match status" value="1"/>
</dbReference>
<evidence type="ECO:0000256" key="1">
    <source>
        <dbReference type="PROSITE-ProRule" id="PRU00285"/>
    </source>
</evidence>
<dbReference type="SUPFAM" id="SSF49764">
    <property type="entry name" value="HSP20-like chaperones"/>
    <property type="match status" value="1"/>
</dbReference>
<dbReference type="STRING" id="861299.J421_2388"/>